<keyword evidence="3" id="KW-1185">Reference proteome</keyword>
<evidence type="ECO:0000259" key="1">
    <source>
        <dbReference type="PROSITE" id="PS50943"/>
    </source>
</evidence>
<gene>
    <name evidence="2" type="ORF">FF36_01735</name>
</gene>
<protein>
    <submittedName>
        <fullName evidence="2">Helix-turn-helix domain</fullName>
    </submittedName>
</protein>
<dbReference type="Proteomes" id="UP000032545">
    <property type="component" value="Unassembled WGS sequence"/>
</dbReference>
<dbReference type="AlphaFoldDB" id="A0A0D8BIS9"/>
<dbReference type="PANTHER" id="PTHR35010">
    <property type="entry name" value="BLL4672 PROTEIN-RELATED"/>
    <property type="match status" value="1"/>
</dbReference>
<dbReference type="PROSITE" id="PS50943">
    <property type="entry name" value="HTH_CROC1"/>
    <property type="match status" value="1"/>
</dbReference>
<dbReference type="SUPFAM" id="SSF47413">
    <property type="entry name" value="lambda repressor-like DNA-binding domains"/>
    <property type="match status" value="1"/>
</dbReference>
<feature type="domain" description="HTH cro/C1-type" evidence="1">
    <location>
        <begin position="37"/>
        <end position="88"/>
    </location>
</feature>
<dbReference type="EMBL" id="JYFN01000009">
    <property type="protein sequence ID" value="KJE24046.1"/>
    <property type="molecule type" value="Genomic_DNA"/>
</dbReference>
<dbReference type="SMART" id="SM00530">
    <property type="entry name" value="HTH_XRE"/>
    <property type="match status" value="1"/>
</dbReference>
<organism evidence="2 3">
    <name type="scientific">Frankia torreyi</name>
    <dbReference type="NCBI Taxonomy" id="1856"/>
    <lineage>
        <taxon>Bacteria</taxon>
        <taxon>Bacillati</taxon>
        <taxon>Actinomycetota</taxon>
        <taxon>Actinomycetes</taxon>
        <taxon>Frankiales</taxon>
        <taxon>Frankiaceae</taxon>
        <taxon>Frankia</taxon>
    </lineage>
</organism>
<dbReference type="CDD" id="cd00093">
    <property type="entry name" value="HTH_XRE"/>
    <property type="match status" value="1"/>
</dbReference>
<dbReference type="Pfam" id="PF17765">
    <property type="entry name" value="MLTR_LBD"/>
    <property type="match status" value="1"/>
</dbReference>
<dbReference type="Gene3D" id="1.10.260.40">
    <property type="entry name" value="lambda repressor-like DNA-binding domains"/>
    <property type="match status" value="1"/>
</dbReference>
<dbReference type="Gene3D" id="3.30.450.180">
    <property type="match status" value="1"/>
</dbReference>
<dbReference type="PATRIC" id="fig|1502723.3.peg.6618"/>
<proteinExistence type="predicted"/>
<reference evidence="3" key="1">
    <citation type="submission" date="2015-02" db="EMBL/GenBank/DDBJ databases">
        <title>Draft Genome of Frankia sp. CpI1-S.</title>
        <authorList>
            <person name="Oshone R.T."/>
            <person name="Ngom M."/>
            <person name="Ghodhbane-Gtari F."/>
            <person name="Gtari M."/>
            <person name="Morris K."/>
            <person name="Thomas K."/>
            <person name="Sen A."/>
            <person name="Tisa L.S."/>
        </authorList>
    </citation>
    <scope>NUCLEOTIDE SEQUENCE [LARGE SCALE GENOMIC DNA]</scope>
    <source>
        <strain evidence="3">CpI1-S</strain>
    </source>
</reference>
<accession>A0A0D8BIS9</accession>
<dbReference type="InterPro" id="IPR010982">
    <property type="entry name" value="Lambda_DNA-bd_dom_sf"/>
</dbReference>
<dbReference type="Pfam" id="PF13560">
    <property type="entry name" value="HTH_31"/>
    <property type="match status" value="1"/>
</dbReference>
<comment type="caution">
    <text evidence="2">The sequence shown here is derived from an EMBL/GenBank/DDBJ whole genome shotgun (WGS) entry which is preliminary data.</text>
</comment>
<evidence type="ECO:0000313" key="2">
    <source>
        <dbReference type="EMBL" id="KJE24046.1"/>
    </source>
</evidence>
<dbReference type="InterPro" id="IPR001387">
    <property type="entry name" value="Cro/C1-type_HTH"/>
</dbReference>
<reference evidence="2 3" key="2">
    <citation type="journal article" date="2016" name="Genome Announc.">
        <title>Permanent Draft Genome Sequences for Two Variants of Frankia sp. Strain CpI1, the First Frankia Strain Isolated from Root Nodules of Comptonia peregrina.</title>
        <authorList>
            <person name="Oshone R."/>
            <person name="Hurst S.G.IV."/>
            <person name="Abebe-Akele F."/>
            <person name="Simpson S."/>
            <person name="Morris K."/>
            <person name="Thomas W.K."/>
            <person name="Tisa L.S."/>
        </authorList>
    </citation>
    <scope>NUCLEOTIDE SEQUENCE [LARGE SCALE GENOMIC DNA]</scope>
    <source>
        <strain evidence="3">CpI1-S</strain>
    </source>
</reference>
<sequence>MDCYGPPVGDNELGLFLRVRREALTPADVGLPSGPRRRARGLRRSEVAALAGVSVEYVTRLEQGRDRRPSMAVLGVLAEALRLTANERVHLQRLVKAADGGFTCMGGIPPGRTVRPTVQRLLDGLEPGPAVLLNRLTDILAHTEGYVRVAGPIGLLDGHPPNLARFVLTDSRARAALPDWDQAADAQVAALKQGPFRADPFVAALADELTRTAGAAFTERVTRLTGLPPANGIARLVHPDVGELRLAFERLDLPADDEQCLLVLLPADEATAAALDRLTGRRPGALRAVSG</sequence>
<name>A0A0D8BIS9_9ACTN</name>
<dbReference type="InterPro" id="IPR041413">
    <property type="entry name" value="MLTR_LBD"/>
</dbReference>
<dbReference type="PANTHER" id="PTHR35010:SF2">
    <property type="entry name" value="BLL4672 PROTEIN"/>
    <property type="match status" value="1"/>
</dbReference>
<dbReference type="GO" id="GO:0003677">
    <property type="term" value="F:DNA binding"/>
    <property type="evidence" value="ECO:0007669"/>
    <property type="project" value="InterPro"/>
</dbReference>
<evidence type="ECO:0000313" key="3">
    <source>
        <dbReference type="Proteomes" id="UP000032545"/>
    </source>
</evidence>